<organism evidence="2 3">
    <name type="scientific">Pseudosporangium ferrugineum</name>
    <dbReference type="NCBI Taxonomy" id="439699"/>
    <lineage>
        <taxon>Bacteria</taxon>
        <taxon>Bacillati</taxon>
        <taxon>Actinomycetota</taxon>
        <taxon>Actinomycetes</taxon>
        <taxon>Micromonosporales</taxon>
        <taxon>Micromonosporaceae</taxon>
        <taxon>Pseudosporangium</taxon>
    </lineage>
</organism>
<protein>
    <submittedName>
        <fullName evidence="2">Uncharacterized protein</fullName>
    </submittedName>
</protein>
<feature type="region of interest" description="Disordered" evidence="1">
    <location>
        <begin position="29"/>
        <end position="60"/>
    </location>
</feature>
<evidence type="ECO:0000313" key="3">
    <source>
        <dbReference type="Proteomes" id="UP000239209"/>
    </source>
</evidence>
<evidence type="ECO:0000256" key="1">
    <source>
        <dbReference type="SAM" id="MobiDB-lite"/>
    </source>
</evidence>
<gene>
    <name evidence="2" type="ORF">CLV70_13532</name>
</gene>
<dbReference type="AlphaFoldDB" id="A0A2T0RDT9"/>
<proteinExistence type="predicted"/>
<dbReference type="EMBL" id="PVZG01000035">
    <property type="protein sequence ID" value="PRY19328.1"/>
    <property type="molecule type" value="Genomic_DNA"/>
</dbReference>
<name>A0A2T0RDT9_9ACTN</name>
<dbReference type="Proteomes" id="UP000239209">
    <property type="component" value="Unassembled WGS sequence"/>
</dbReference>
<keyword evidence="3" id="KW-1185">Reference proteome</keyword>
<evidence type="ECO:0000313" key="2">
    <source>
        <dbReference type="EMBL" id="PRY19328.1"/>
    </source>
</evidence>
<sequence>MSEGMILLCVPFAGLAALLYLNAYLCREPADAGDGPRRRRTDLATLSPVTPVPGNGVLSR</sequence>
<comment type="caution">
    <text evidence="2">The sequence shown here is derived from an EMBL/GenBank/DDBJ whole genome shotgun (WGS) entry which is preliminary data.</text>
</comment>
<accession>A0A2T0RDT9</accession>
<reference evidence="2 3" key="1">
    <citation type="submission" date="2018-03" db="EMBL/GenBank/DDBJ databases">
        <title>Genomic Encyclopedia of Archaeal and Bacterial Type Strains, Phase II (KMG-II): from individual species to whole genera.</title>
        <authorList>
            <person name="Goeker M."/>
        </authorList>
    </citation>
    <scope>NUCLEOTIDE SEQUENCE [LARGE SCALE GENOMIC DNA]</scope>
    <source>
        <strain evidence="2 3">DSM 45348</strain>
    </source>
</reference>